<evidence type="ECO:0000256" key="3">
    <source>
        <dbReference type="RuleBase" id="RU000363"/>
    </source>
</evidence>
<keyword evidence="2" id="KW-0560">Oxidoreductase</keyword>
<evidence type="ECO:0000256" key="1">
    <source>
        <dbReference type="ARBA" id="ARBA00006484"/>
    </source>
</evidence>
<dbReference type="STRING" id="316057.RPD_2103"/>
<proteinExistence type="inferred from homology"/>
<feature type="domain" description="Ketoreductase" evidence="4">
    <location>
        <begin position="30"/>
        <end position="218"/>
    </location>
</feature>
<evidence type="ECO:0000259" key="4">
    <source>
        <dbReference type="SMART" id="SM00822"/>
    </source>
</evidence>
<dbReference type="GO" id="GO:0016491">
    <property type="term" value="F:oxidoreductase activity"/>
    <property type="evidence" value="ECO:0007669"/>
    <property type="project" value="UniProtKB-KW"/>
</dbReference>
<dbReference type="eggNOG" id="COG1028">
    <property type="taxonomic scope" value="Bacteria"/>
</dbReference>
<dbReference type="PANTHER" id="PTHR44196:SF1">
    <property type="entry name" value="DEHYDROGENASE_REDUCTASE SDR FAMILY MEMBER 7B"/>
    <property type="match status" value="1"/>
</dbReference>
<dbReference type="Pfam" id="PF00106">
    <property type="entry name" value="adh_short"/>
    <property type="match status" value="1"/>
</dbReference>
<reference evidence="5 6" key="1">
    <citation type="submission" date="2006-03" db="EMBL/GenBank/DDBJ databases">
        <title>Complete sequence of Rhodopseudomonas palustris BisB5.</title>
        <authorList>
            <consortium name="US DOE Joint Genome Institute"/>
            <person name="Copeland A."/>
            <person name="Lucas S."/>
            <person name="Lapidus A."/>
            <person name="Barry K."/>
            <person name="Detter J.C."/>
            <person name="Glavina del Rio T."/>
            <person name="Hammon N."/>
            <person name="Israni S."/>
            <person name="Dalin E."/>
            <person name="Tice H."/>
            <person name="Pitluck S."/>
            <person name="Chain P."/>
            <person name="Malfatti S."/>
            <person name="Shin M."/>
            <person name="Vergez L."/>
            <person name="Schmutz J."/>
            <person name="Larimer F."/>
            <person name="Land M."/>
            <person name="Hauser L."/>
            <person name="Pelletier D.A."/>
            <person name="Kyrpides N."/>
            <person name="Lykidis A."/>
            <person name="Oda Y."/>
            <person name="Harwood C.S."/>
            <person name="Richardson P."/>
        </authorList>
    </citation>
    <scope>NUCLEOTIDE SEQUENCE [LARGE SCALE GENOMIC DNA]</scope>
    <source>
        <strain evidence="5 6">BisB5</strain>
    </source>
</reference>
<dbReference type="InterPro" id="IPR057326">
    <property type="entry name" value="KR_dom"/>
</dbReference>
<dbReference type="CDD" id="cd05374">
    <property type="entry name" value="17beta-HSD-like_SDR_c"/>
    <property type="match status" value="1"/>
</dbReference>
<dbReference type="Gene3D" id="3.40.50.720">
    <property type="entry name" value="NAD(P)-binding Rossmann-like Domain"/>
    <property type="match status" value="1"/>
</dbReference>
<accession>Q139A1</accession>
<evidence type="ECO:0000313" key="6">
    <source>
        <dbReference type="Proteomes" id="UP000001818"/>
    </source>
</evidence>
<dbReference type="HOGENOM" id="CLU_010194_2_9_5"/>
<dbReference type="PRINTS" id="PR00080">
    <property type="entry name" value="SDRFAMILY"/>
</dbReference>
<dbReference type="InterPro" id="IPR002347">
    <property type="entry name" value="SDR_fam"/>
</dbReference>
<dbReference type="GO" id="GO:0016020">
    <property type="term" value="C:membrane"/>
    <property type="evidence" value="ECO:0007669"/>
    <property type="project" value="TreeGrafter"/>
</dbReference>
<dbReference type="SMART" id="SM00822">
    <property type="entry name" value="PKS_KR"/>
    <property type="match status" value="1"/>
</dbReference>
<dbReference type="EMBL" id="CP000283">
    <property type="protein sequence ID" value="ABE39338.1"/>
    <property type="molecule type" value="Genomic_DNA"/>
</dbReference>
<dbReference type="AlphaFoldDB" id="Q139A1"/>
<dbReference type="PANTHER" id="PTHR44196">
    <property type="entry name" value="DEHYDROGENASE/REDUCTASE SDR FAMILY MEMBER 7B"/>
    <property type="match status" value="1"/>
</dbReference>
<dbReference type="PROSITE" id="PS00061">
    <property type="entry name" value="ADH_SHORT"/>
    <property type="match status" value="1"/>
</dbReference>
<name>Q139A1_RHOPS</name>
<dbReference type="InterPro" id="IPR020904">
    <property type="entry name" value="Sc_DH/Rdtase_CS"/>
</dbReference>
<protein>
    <submittedName>
        <fullName evidence="5">Short-chain dehydrogenase/reductase SDR</fullName>
    </submittedName>
</protein>
<sequence>MTATHKPDRGNAVRFRFVLGSRRTKEPAMRSIVITGASTGIGHATTKLLLARGFRVFGSVRRQADADRLEQEFGDAFTPLLFDVTDEAAVHAAAGEVRTALGGEALAGLVNNAGIAVSGAVIDLSADDFRRQFEVNVIGPIIATQAFAPLLGTDSTLRGPPGRIIMMSSIAGKFGNPLMAAYSASKHALNGLSDGLRREMMLFGIDVVIIAPGAVKTPIWAKAEQEDISRFANSPFYPALQKIRAMLPQMDESGLPPETIAQHVFDGLTSASPKAHDVITPGPLQFWLSTKLPPRWVDKIVAKRLGLRPAK</sequence>
<dbReference type="PRINTS" id="PR00081">
    <property type="entry name" value="GDHRDH"/>
</dbReference>
<evidence type="ECO:0000313" key="5">
    <source>
        <dbReference type="EMBL" id="ABE39338.1"/>
    </source>
</evidence>
<comment type="similarity">
    <text evidence="1 3">Belongs to the short-chain dehydrogenases/reductases (SDR) family.</text>
</comment>
<dbReference type="SUPFAM" id="SSF51735">
    <property type="entry name" value="NAD(P)-binding Rossmann-fold domains"/>
    <property type="match status" value="1"/>
</dbReference>
<dbReference type="Proteomes" id="UP000001818">
    <property type="component" value="Chromosome"/>
</dbReference>
<organism evidence="5 6">
    <name type="scientific">Rhodopseudomonas palustris (strain BisB5)</name>
    <dbReference type="NCBI Taxonomy" id="316057"/>
    <lineage>
        <taxon>Bacteria</taxon>
        <taxon>Pseudomonadati</taxon>
        <taxon>Pseudomonadota</taxon>
        <taxon>Alphaproteobacteria</taxon>
        <taxon>Hyphomicrobiales</taxon>
        <taxon>Nitrobacteraceae</taxon>
        <taxon>Rhodopseudomonas</taxon>
    </lineage>
</organism>
<dbReference type="KEGG" id="rpd:RPD_2103"/>
<evidence type="ECO:0000256" key="2">
    <source>
        <dbReference type="ARBA" id="ARBA00023002"/>
    </source>
</evidence>
<dbReference type="InterPro" id="IPR036291">
    <property type="entry name" value="NAD(P)-bd_dom_sf"/>
</dbReference>
<gene>
    <name evidence="5" type="ordered locus">RPD_2103</name>
</gene>